<gene>
    <name evidence="2" type="ORF">ALAG00032_LOCUS15106</name>
</gene>
<feature type="signal peptide" evidence="1">
    <location>
        <begin position="1"/>
        <end position="19"/>
    </location>
</feature>
<protein>
    <recommendedName>
        <fullName evidence="3">DUF2470 domain-containing protein</fullName>
    </recommendedName>
</protein>
<dbReference type="AlphaFoldDB" id="A0A7S3NRB3"/>
<evidence type="ECO:0008006" key="3">
    <source>
        <dbReference type="Google" id="ProtNLM"/>
    </source>
</evidence>
<evidence type="ECO:0000256" key="1">
    <source>
        <dbReference type="SAM" id="SignalP"/>
    </source>
</evidence>
<proteinExistence type="predicted"/>
<reference evidence="2" key="1">
    <citation type="submission" date="2021-01" db="EMBL/GenBank/DDBJ databases">
        <authorList>
            <person name="Corre E."/>
            <person name="Pelletier E."/>
            <person name="Niang G."/>
            <person name="Scheremetjew M."/>
            <person name="Finn R."/>
            <person name="Kale V."/>
            <person name="Holt S."/>
            <person name="Cochrane G."/>
            <person name="Meng A."/>
            <person name="Brown T."/>
            <person name="Cohen L."/>
        </authorList>
    </citation>
    <scope>NUCLEOTIDE SEQUENCE</scope>
    <source>
        <strain evidence="2">CCMP1510</strain>
    </source>
</reference>
<sequence length="278" mass="31315">MIITKIVLFIFALCSRIFAYAPPKCQLVTGRRICSTKIKMTLETASQRLQVDCLDSLSRLAAKFSNVKLQTINQISVSEITESSVQLQVVSCENDSCVSLLVPLEFPNRCNPDSADFDECVINNVYKLDESLVEISKKEEDYNQLDDSKRTSARFQIQVADDARIKPDWWQKPSGDLKRACADTRDILNSNSFETELFSLTTALIPYQGERVVAAKVDSICPRGMLLTALTNGQGALSLEFQFPRTVETPKMLHEVILGAVTQAQQQLQLQFQQHQHY</sequence>
<evidence type="ECO:0000313" key="2">
    <source>
        <dbReference type="EMBL" id="CAE0374303.1"/>
    </source>
</evidence>
<dbReference type="EMBL" id="HBIJ01023012">
    <property type="protein sequence ID" value="CAE0374303.1"/>
    <property type="molecule type" value="Transcribed_RNA"/>
</dbReference>
<keyword evidence="1" id="KW-0732">Signal</keyword>
<feature type="chain" id="PRO_5030666478" description="DUF2470 domain-containing protein" evidence="1">
    <location>
        <begin position="20"/>
        <end position="278"/>
    </location>
</feature>
<organism evidence="2">
    <name type="scientific">Aureoumbra lagunensis</name>
    <dbReference type="NCBI Taxonomy" id="44058"/>
    <lineage>
        <taxon>Eukaryota</taxon>
        <taxon>Sar</taxon>
        <taxon>Stramenopiles</taxon>
        <taxon>Ochrophyta</taxon>
        <taxon>Pelagophyceae</taxon>
        <taxon>Pelagomonadales</taxon>
        <taxon>Aureoumbra</taxon>
    </lineage>
</organism>
<accession>A0A7S3NRB3</accession>
<name>A0A7S3NRB3_9STRA</name>